<dbReference type="PROSITE" id="PS51257">
    <property type="entry name" value="PROKAR_LIPOPROTEIN"/>
    <property type="match status" value="1"/>
</dbReference>
<keyword evidence="2" id="KW-1185">Reference proteome</keyword>
<dbReference type="STRING" id="354355.SAMN05660816_02404"/>
<dbReference type="Proteomes" id="UP000192610">
    <property type="component" value="Unassembled WGS sequence"/>
</dbReference>
<organism evidence="1 2">
    <name type="scientific">Niastella yeongjuensis</name>
    <dbReference type="NCBI Taxonomy" id="354355"/>
    <lineage>
        <taxon>Bacteria</taxon>
        <taxon>Pseudomonadati</taxon>
        <taxon>Bacteroidota</taxon>
        <taxon>Chitinophagia</taxon>
        <taxon>Chitinophagales</taxon>
        <taxon>Chitinophagaceae</taxon>
        <taxon>Niastella</taxon>
    </lineage>
</organism>
<reference evidence="2" key="1">
    <citation type="submission" date="2016-04" db="EMBL/GenBank/DDBJ databases">
        <authorList>
            <person name="Chen L."/>
            <person name="Zhuang W."/>
            <person name="Wang G."/>
        </authorList>
    </citation>
    <scope>NUCLEOTIDE SEQUENCE [LARGE SCALE GENOMIC DNA]</scope>
    <source>
        <strain evidence="2">17621</strain>
    </source>
</reference>
<comment type="caution">
    <text evidence="1">The sequence shown here is derived from an EMBL/GenBank/DDBJ whole genome shotgun (WGS) entry which is preliminary data.</text>
</comment>
<evidence type="ECO:0000313" key="1">
    <source>
        <dbReference type="EMBL" id="OQP48071.1"/>
    </source>
</evidence>
<dbReference type="EMBL" id="LVXG01000018">
    <property type="protein sequence ID" value="OQP48071.1"/>
    <property type="molecule type" value="Genomic_DNA"/>
</dbReference>
<dbReference type="RefSeq" id="WP_081200609.1">
    <property type="nucleotide sequence ID" value="NZ_FOCZ01000004.1"/>
</dbReference>
<dbReference type="AlphaFoldDB" id="A0A1V9EPQ8"/>
<protein>
    <submittedName>
        <fullName evidence="1">Uncharacterized protein</fullName>
    </submittedName>
</protein>
<accession>A0A1V9EPQ8</accession>
<evidence type="ECO:0000313" key="2">
    <source>
        <dbReference type="Proteomes" id="UP000192610"/>
    </source>
</evidence>
<sequence length="142" mass="16017">MKLHSLFLITAIASCKGNSSQPPAPEHITVTSYKKVGEGYSYSGDLLKYNGTVYLPLVTGMYFRDSLSGAAVYKPEGKLGYSKKELDEDTLFKSTLELPDVRRIRLTEKEVTDGEVRYGITERKNDSVFCVRADTLLLYYFH</sequence>
<gene>
    <name evidence="1" type="ORF">A4H97_30015</name>
</gene>
<name>A0A1V9EPQ8_9BACT</name>
<proteinExistence type="predicted"/>